<evidence type="ECO:0000313" key="5">
    <source>
        <dbReference type="Proteomes" id="UP000298460"/>
    </source>
</evidence>
<evidence type="ECO:0000256" key="2">
    <source>
        <dbReference type="ARBA" id="ARBA00022840"/>
    </source>
</evidence>
<keyword evidence="5" id="KW-1185">Reference proteome</keyword>
<dbReference type="InterPro" id="IPR003593">
    <property type="entry name" value="AAA+_ATPase"/>
</dbReference>
<dbReference type="InterPro" id="IPR014217">
    <property type="entry name" value="Spore_III_AA"/>
</dbReference>
<evidence type="ECO:0000313" key="4">
    <source>
        <dbReference type="EMBL" id="TGE37946.1"/>
    </source>
</evidence>
<feature type="domain" description="AAA+ ATPase" evidence="3">
    <location>
        <begin position="194"/>
        <end position="343"/>
    </location>
</feature>
<dbReference type="SUPFAM" id="SSF52540">
    <property type="entry name" value="P-loop containing nucleoside triphosphate hydrolases"/>
    <property type="match status" value="1"/>
</dbReference>
<dbReference type="OrthoDB" id="9768243at2"/>
<organism evidence="4 5">
    <name type="scientific">Desulfosporosinus fructosivorans</name>
    <dbReference type="NCBI Taxonomy" id="2018669"/>
    <lineage>
        <taxon>Bacteria</taxon>
        <taxon>Bacillati</taxon>
        <taxon>Bacillota</taxon>
        <taxon>Clostridia</taxon>
        <taxon>Eubacteriales</taxon>
        <taxon>Desulfitobacteriaceae</taxon>
        <taxon>Desulfosporosinus</taxon>
    </lineage>
</organism>
<dbReference type="Proteomes" id="UP000298460">
    <property type="component" value="Unassembled WGS sequence"/>
</dbReference>
<dbReference type="SMART" id="SM00382">
    <property type="entry name" value="AAA"/>
    <property type="match status" value="1"/>
</dbReference>
<gene>
    <name evidence="4" type="primary">spoIIIAA</name>
    <name evidence="4" type="ORF">E4K67_14010</name>
</gene>
<comment type="caution">
    <text evidence="4">The sequence shown here is derived from an EMBL/GenBank/DDBJ whole genome shotgun (WGS) entry which is preliminary data.</text>
</comment>
<dbReference type="AlphaFoldDB" id="A0A4Z0R8I7"/>
<dbReference type="NCBIfam" id="TIGR02858">
    <property type="entry name" value="spore_III_AA"/>
    <property type="match status" value="1"/>
</dbReference>
<reference evidence="4 5" key="1">
    <citation type="submission" date="2019-03" db="EMBL/GenBank/DDBJ databases">
        <title>Draft Genome Sequence of Desulfosporosinus fructosivorans Strain 63.6F, Isolated from Marine Sediment in the Baltic Sea.</title>
        <authorList>
            <person name="Hausmann B."/>
            <person name="Vandieken V."/>
            <person name="Pjevac P."/>
            <person name="Schreck K."/>
            <person name="Herbold C.W."/>
            <person name="Loy A."/>
        </authorList>
    </citation>
    <scope>NUCLEOTIDE SEQUENCE [LARGE SCALE GENOMIC DNA]</scope>
    <source>
        <strain evidence="4 5">63.6F</strain>
    </source>
</reference>
<sequence>MKGGNDVSLHYTLSVIQAPKVTKTIAKGKVLEAEENIFCPNQSSVLWADMARWFGEEISSIINNIRAVPFHEVEEIRLRVGQPLMVRTSDKDLFMNRDGGVTNPEKAYFATREDLVCALERMTQSSVYAAEEDLKQGFLTLPGGNRVGVTGEAVLLRGQIQTLKHVSALNLRIAREIKGQGLKIIPLLLDEKGLFYHTLLISPPRAGKTTLLRDLIRLISNGVPQIGLRGQTVGVVDERGELAGMWQGVPTYNLGYRTDVLDGCPKACGMNMIVRSMAPQVIAMDELGHSEDVTALMDALRTGVRILSTAHASSLEEARSRPTLAHLLEQRVFERLVVLSRKHGPGTIDGVYDLKTGRSL</sequence>
<dbReference type="Gene3D" id="3.40.50.300">
    <property type="entry name" value="P-loop containing nucleotide triphosphate hydrolases"/>
    <property type="match status" value="1"/>
</dbReference>
<dbReference type="PANTHER" id="PTHR20953">
    <property type="entry name" value="KINASE-RELATED"/>
    <property type="match status" value="1"/>
</dbReference>
<dbReference type="PANTHER" id="PTHR20953:SF3">
    <property type="entry name" value="P-LOOP CONTAINING NUCLEOSIDE TRIPHOSPHATE HYDROLASES SUPERFAMILY PROTEIN"/>
    <property type="match status" value="1"/>
</dbReference>
<dbReference type="EMBL" id="SPQQ01000004">
    <property type="protein sequence ID" value="TGE37946.1"/>
    <property type="molecule type" value="Genomic_DNA"/>
</dbReference>
<dbReference type="InterPro" id="IPR027417">
    <property type="entry name" value="P-loop_NTPase"/>
</dbReference>
<dbReference type="Pfam" id="PF19568">
    <property type="entry name" value="Spore_III_AA"/>
    <property type="match status" value="1"/>
</dbReference>
<protein>
    <submittedName>
        <fullName evidence="4">Stage III sporulation protein AA</fullName>
    </submittedName>
</protein>
<accession>A0A4Z0R8I7</accession>
<name>A0A4Z0R8I7_9FIRM</name>
<dbReference type="InterPro" id="IPR045735">
    <property type="entry name" value="Spore_III_AA_AAA+_ATPase"/>
</dbReference>
<proteinExistence type="predicted"/>
<dbReference type="GO" id="GO:0005524">
    <property type="term" value="F:ATP binding"/>
    <property type="evidence" value="ECO:0007669"/>
    <property type="project" value="UniProtKB-KW"/>
</dbReference>
<evidence type="ECO:0000259" key="3">
    <source>
        <dbReference type="SMART" id="SM00382"/>
    </source>
</evidence>
<keyword evidence="2" id="KW-0067">ATP-binding</keyword>
<evidence type="ECO:0000256" key="1">
    <source>
        <dbReference type="ARBA" id="ARBA00022741"/>
    </source>
</evidence>
<keyword evidence="1" id="KW-0547">Nucleotide-binding</keyword>